<proteinExistence type="predicted"/>
<protein>
    <recommendedName>
        <fullName evidence="3">Transposase DDE domain-containing protein</fullName>
    </recommendedName>
</protein>
<comment type="caution">
    <text evidence="1">The sequence shown here is derived from an EMBL/GenBank/DDBJ whole genome shotgun (WGS) entry which is preliminary data.</text>
</comment>
<reference evidence="1 2" key="1">
    <citation type="journal article" date="2016" name="Nat. Commun.">
        <title>Thousands of microbial genomes shed light on interconnected biogeochemical processes in an aquifer system.</title>
        <authorList>
            <person name="Anantharaman K."/>
            <person name="Brown C.T."/>
            <person name="Hug L.A."/>
            <person name="Sharon I."/>
            <person name="Castelle C.J."/>
            <person name="Probst A.J."/>
            <person name="Thomas B.C."/>
            <person name="Singh A."/>
            <person name="Wilkins M.J."/>
            <person name="Karaoz U."/>
            <person name="Brodie E.L."/>
            <person name="Williams K.H."/>
            <person name="Hubbard S.S."/>
            <person name="Banfield J.F."/>
        </authorList>
    </citation>
    <scope>NUCLEOTIDE SEQUENCE [LARGE SCALE GENOMIC DNA]</scope>
</reference>
<name>A0A1F8FCQ7_9BACT</name>
<organism evidence="1 2">
    <name type="scientific">Candidatus Yanofskybacteria bacterium RIFCSPHIGHO2_02_FULL_41_11</name>
    <dbReference type="NCBI Taxonomy" id="1802675"/>
    <lineage>
        <taxon>Bacteria</taxon>
        <taxon>Candidatus Yanofskyibacteriota</taxon>
    </lineage>
</organism>
<evidence type="ECO:0000313" key="1">
    <source>
        <dbReference type="EMBL" id="OGN10927.1"/>
    </source>
</evidence>
<gene>
    <name evidence="1" type="ORF">A3J46_04190</name>
</gene>
<dbReference type="EMBL" id="MGJP01000001">
    <property type="protein sequence ID" value="OGN10927.1"/>
    <property type="molecule type" value="Genomic_DNA"/>
</dbReference>
<dbReference type="AlphaFoldDB" id="A0A1F8FCQ7"/>
<evidence type="ECO:0000313" key="2">
    <source>
        <dbReference type="Proteomes" id="UP000177167"/>
    </source>
</evidence>
<evidence type="ECO:0008006" key="3">
    <source>
        <dbReference type="Google" id="ProtNLM"/>
    </source>
</evidence>
<sequence length="101" mass="11350">MGFRRFSLRGKNRCRLEIGPVSLAHNLKKIKNHLKRLVEQGDGSDTAQYAISTISSGNQTITDSPPALSGRRFTAPAFCFYLGTLPRNDCRQSVMSMFWLN</sequence>
<accession>A0A1F8FCQ7</accession>
<dbReference type="Proteomes" id="UP000177167">
    <property type="component" value="Unassembled WGS sequence"/>
</dbReference>